<feature type="compositionally biased region" description="Basic and acidic residues" evidence="1">
    <location>
        <begin position="74"/>
        <end position="90"/>
    </location>
</feature>
<accession>A0A8R1V172</accession>
<proteinExistence type="predicted"/>
<dbReference type="EnsemblMetazoa" id="PPA43938.1">
    <property type="protein sequence ID" value="PPA43938.1"/>
    <property type="gene ID" value="WBGene00282307"/>
</dbReference>
<accession>A0A2A6B5Y9</accession>
<evidence type="ECO:0000256" key="1">
    <source>
        <dbReference type="SAM" id="MobiDB-lite"/>
    </source>
</evidence>
<keyword evidence="2" id="KW-0472">Membrane</keyword>
<keyword evidence="2" id="KW-1133">Transmembrane helix</keyword>
<evidence type="ECO:0000313" key="4">
    <source>
        <dbReference type="Proteomes" id="UP000005239"/>
    </source>
</evidence>
<keyword evidence="4" id="KW-1185">Reference proteome</keyword>
<keyword evidence="2" id="KW-0812">Transmembrane</keyword>
<reference evidence="3" key="2">
    <citation type="submission" date="2022-06" db="UniProtKB">
        <authorList>
            <consortium name="EnsemblMetazoa"/>
        </authorList>
    </citation>
    <scope>IDENTIFICATION</scope>
    <source>
        <strain evidence="3">PS312</strain>
    </source>
</reference>
<feature type="transmembrane region" description="Helical" evidence="2">
    <location>
        <begin position="22"/>
        <end position="39"/>
    </location>
</feature>
<organism evidence="3 4">
    <name type="scientific">Pristionchus pacificus</name>
    <name type="common">Parasitic nematode worm</name>
    <dbReference type="NCBI Taxonomy" id="54126"/>
    <lineage>
        <taxon>Eukaryota</taxon>
        <taxon>Metazoa</taxon>
        <taxon>Ecdysozoa</taxon>
        <taxon>Nematoda</taxon>
        <taxon>Chromadorea</taxon>
        <taxon>Rhabditida</taxon>
        <taxon>Rhabditina</taxon>
        <taxon>Diplogasteromorpha</taxon>
        <taxon>Diplogasteroidea</taxon>
        <taxon>Neodiplogasteridae</taxon>
        <taxon>Pristionchus</taxon>
    </lineage>
</organism>
<evidence type="ECO:0000256" key="2">
    <source>
        <dbReference type="SAM" id="Phobius"/>
    </source>
</evidence>
<gene>
    <name evidence="3" type="primary">WBGene00282307</name>
</gene>
<dbReference type="Proteomes" id="UP000005239">
    <property type="component" value="Unassembled WGS sequence"/>
</dbReference>
<sequence>MEKEGDGLTIKGVTNGSEEDEGYRIVLFTLIVCLSLSFWRTHLHTREKKKATEEDDWTIDEEKRRRRVGSQSRMSEKEKEYREKLSEKLK</sequence>
<protein>
    <submittedName>
        <fullName evidence="3">Uncharacterized protein</fullName>
    </submittedName>
</protein>
<dbReference type="AlphaFoldDB" id="A0A2A6B5Y9"/>
<reference evidence="4" key="1">
    <citation type="journal article" date="2008" name="Nat. Genet.">
        <title>The Pristionchus pacificus genome provides a unique perspective on nematode lifestyle and parasitism.</title>
        <authorList>
            <person name="Dieterich C."/>
            <person name="Clifton S.W."/>
            <person name="Schuster L.N."/>
            <person name="Chinwalla A."/>
            <person name="Delehaunty K."/>
            <person name="Dinkelacker I."/>
            <person name="Fulton L."/>
            <person name="Fulton R."/>
            <person name="Godfrey J."/>
            <person name="Minx P."/>
            <person name="Mitreva M."/>
            <person name="Roeseler W."/>
            <person name="Tian H."/>
            <person name="Witte H."/>
            <person name="Yang S.P."/>
            <person name="Wilson R.K."/>
            <person name="Sommer R.J."/>
        </authorList>
    </citation>
    <scope>NUCLEOTIDE SEQUENCE [LARGE SCALE GENOMIC DNA]</scope>
    <source>
        <strain evidence="4">PS312</strain>
    </source>
</reference>
<name>A0A2A6B5Y9_PRIPA</name>
<evidence type="ECO:0000313" key="3">
    <source>
        <dbReference type="EnsemblMetazoa" id="PPA43938.1"/>
    </source>
</evidence>
<feature type="region of interest" description="Disordered" evidence="1">
    <location>
        <begin position="49"/>
        <end position="90"/>
    </location>
</feature>